<name>A0AAV2QYG2_MEGNR</name>
<comment type="caution">
    <text evidence="1">The sequence shown here is derived from an EMBL/GenBank/DDBJ whole genome shotgun (WGS) entry which is preliminary data.</text>
</comment>
<gene>
    <name evidence="1" type="ORF">MNOR_LOCUS18606</name>
</gene>
<protein>
    <recommendedName>
        <fullName evidence="3">Breast cancer type 1 susceptibility protein</fullName>
    </recommendedName>
</protein>
<feature type="non-terminal residue" evidence="1">
    <location>
        <position position="1"/>
    </location>
</feature>
<keyword evidence="2" id="KW-1185">Reference proteome</keyword>
<reference evidence="1 2" key="1">
    <citation type="submission" date="2024-05" db="EMBL/GenBank/DDBJ databases">
        <authorList>
            <person name="Wallberg A."/>
        </authorList>
    </citation>
    <scope>NUCLEOTIDE SEQUENCE [LARGE SCALE GENOMIC DNA]</scope>
</reference>
<accession>A0AAV2QYG2</accession>
<dbReference type="AlphaFoldDB" id="A0AAV2QYG2"/>
<evidence type="ECO:0000313" key="2">
    <source>
        <dbReference type="Proteomes" id="UP001497623"/>
    </source>
</evidence>
<dbReference type="Proteomes" id="UP001497623">
    <property type="component" value="Unassembled WGS sequence"/>
</dbReference>
<organism evidence="1 2">
    <name type="scientific">Meganyctiphanes norvegica</name>
    <name type="common">Northern krill</name>
    <name type="synonym">Thysanopoda norvegica</name>
    <dbReference type="NCBI Taxonomy" id="48144"/>
    <lineage>
        <taxon>Eukaryota</taxon>
        <taxon>Metazoa</taxon>
        <taxon>Ecdysozoa</taxon>
        <taxon>Arthropoda</taxon>
        <taxon>Crustacea</taxon>
        <taxon>Multicrustacea</taxon>
        <taxon>Malacostraca</taxon>
        <taxon>Eumalacostraca</taxon>
        <taxon>Eucarida</taxon>
        <taxon>Euphausiacea</taxon>
        <taxon>Euphausiidae</taxon>
        <taxon>Meganyctiphanes</taxon>
    </lineage>
</organism>
<dbReference type="EMBL" id="CAXKWB010013395">
    <property type="protein sequence ID" value="CAL4107567.1"/>
    <property type="molecule type" value="Genomic_DNA"/>
</dbReference>
<proteinExistence type="predicted"/>
<evidence type="ECO:0000313" key="1">
    <source>
        <dbReference type="EMBL" id="CAL4107567.1"/>
    </source>
</evidence>
<evidence type="ECO:0008006" key="3">
    <source>
        <dbReference type="Google" id="ProtNLM"/>
    </source>
</evidence>
<sequence>EEMNSENTTTREEMLNIMEDSIESNIVDSQPMNTSQSDSILADPSKRLSHLDIIAADPSERLYHSRLYHSDERIPAIYTSQGFCVTTLKQKGQENNGNNNNEFEISDINMKRPLSSKMRENRMDLIISDIRSKQANNRKNTAIRMRYTVTDNNLCENDYEKNIDTIDGKENQNECDKNTELNKNNGNDKANVNELNEINVNSSQSNDKCNIHNEKHESQHIETQVTSDAKVSLATEKVLSYTATIVNDDLIFRAKYCKTLEDGSEEIFYREYTEEQLEELDGGAYEELRELCESEFSSRILEVNKQWEEAMADVTSYPRTHRLTWGENKIIKEKVHWSREILKKARVGPWLSLAFMRERNSRASWNVIDVEKKI</sequence>